<dbReference type="PANTHER" id="PTHR36456:SF1">
    <property type="entry name" value="UPF0232 PROTEIN SCO3875"/>
    <property type="match status" value="1"/>
</dbReference>
<evidence type="ECO:0008006" key="3">
    <source>
        <dbReference type="Google" id="ProtNLM"/>
    </source>
</evidence>
<dbReference type="eggNOG" id="COG5512">
    <property type="taxonomic scope" value="Bacteria"/>
</dbReference>
<dbReference type="AlphaFoldDB" id="B3QWU8"/>
<evidence type="ECO:0000313" key="1">
    <source>
        <dbReference type="EMBL" id="ACF13312.1"/>
    </source>
</evidence>
<name>B3QWU8_CHLT3</name>
<sequence>MPYTDEPRSFGSVLEVLYKKLGLEGYAKEFKAVSVWGTVVGPHIARVSEVEKIVNGVLYVKVKNSAWRNELNFKKVTIIHQLNKHIGQELVIDIVFR</sequence>
<gene>
    <name evidence="1" type="ordered locus">Ctha_0844</name>
</gene>
<proteinExistence type="predicted"/>
<dbReference type="EMBL" id="CP001100">
    <property type="protein sequence ID" value="ACF13312.1"/>
    <property type="molecule type" value="Genomic_DNA"/>
</dbReference>
<dbReference type="RefSeq" id="WP_012499396.1">
    <property type="nucleotide sequence ID" value="NC_011026.1"/>
</dbReference>
<protein>
    <recommendedName>
        <fullName evidence="3">DUF721 domain-containing protein</fullName>
    </recommendedName>
</protein>
<reference evidence="1 2" key="1">
    <citation type="submission" date="2008-06" db="EMBL/GenBank/DDBJ databases">
        <title>Complete sequence of Chloroherpeton thalassium ATCC 35110.</title>
        <authorList>
            <consortium name="US DOE Joint Genome Institute"/>
            <person name="Lucas S."/>
            <person name="Copeland A."/>
            <person name="Lapidus A."/>
            <person name="Glavina del Rio T."/>
            <person name="Dalin E."/>
            <person name="Tice H."/>
            <person name="Bruce D."/>
            <person name="Goodwin L."/>
            <person name="Pitluck S."/>
            <person name="Schmutz J."/>
            <person name="Larimer F."/>
            <person name="Land M."/>
            <person name="Hauser L."/>
            <person name="Kyrpides N."/>
            <person name="Mikhailova N."/>
            <person name="Liu Z."/>
            <person name="Li T."/>
            <person name="Zhao F."/>
            <person name="Overmann J."/>
            <person name="Bryant D.A."/>
            <person name="Richardson P."/>
        </authorList>
    </citation>
    <scope>NUCLEOTIDE SEQUENCE [LARGE SCALE GENOMIC DNA]</scope>
    <source>
        <strain evidence="2">ATCC 35110 / GB-78</strain>
    </source>
</reference>
<organism evidence="1 2">
    <name type="scientific">Chloroherpeton thalassium (strain ATCC 35110 / GB-78)</name>
    <dbReference type="NCBI Taxonomy" id="517418"/>
    <lineage>
        <taxon>Bacteria</taxon>
        <taxon>Pseudomonadati</taxon>
        <taxon>Chlorobiota</taxon>
        <taxon>Chlorobiia</taxon>
        <taxon>Chlorobiales</taxon>
        <taxon>Chloroherpetonaceae</taxon>
        <taxon>Chloroherpeton</taxon>
    </lineage>
</organism>
<dbReference type="Proteomes" id="UP000001208">
    <property type="component" value="Chromosome"/>
</dbReference>
<dbReference type="KEGG" id="cts:Ctha_0844"/>
<dbReference type="Pfam" id="PF05258">
    <property type="entry name" value="DciA"/>
    <property type="match status" value="1"/>
</dbReference>
<dbReference type="InterPro" id="IPR007922">
    <property type="entry name" value="DciA-like"/>
</dbReference>
<dbReference type="HOGENOM" id="CLU_160523_3_2_10"/>
<keyword evidence="2" id="KW-1185">Reference proteome</keyword>
<dbReference type="OrthoDB" id="9796545at2"/>
<evidence type="ECO:0000313" key="2">
    <source>
        <dbReference type="Proteomes" id="UP000001208"/>
    </source>
</evidence>
<accession>B3QWU8</accession>
<dbReference type="PANTHER" id="PTHR36456">
    <property type="entry name" value="UPF0232 PROTEIN SCO3875"/>
    <property type="match status" value="1"/>
</dbReference>
<dbReference type="STRING" id="517418.Ctha_0844"/>